<keyword evidence="1" id="KW-0472">Membrane</keyword>
<reference evidence="3 4" key="1">
    <citation type="journal article" date="2019" name="Int. J. Syst. Evol. Microbiol.">
        <title>The Global Catalogue of Microorganisms (GCM) 10K type strain sequencing project: providing services to taxonomists for standard genome sequencing and annotation.</title>
        <authorList>
            <consortium name="The Broad Institute Genomics Platform"/>
            <consortium name="The Broad Institute Genome Sequencing Center for Infectious Disease"/>
            <person name="Wu L."/>
            <person name="Ma J."/>
        </authorList>
    </citation>
    <scope>NUCLEOTIDE SEQUENCE [LARGE SCALE GENOMIC DNA]</scope>
    <source>
        <strain evidence="3 4">JCM 13595</strain>
    </source>
</reference>
<dbReference type="PANTHER" id="PTHR37312">
    <property type="entry name" value="MEMBRANE-BOUND ACYLTRANSFERASE YKRP-RELATED"/>
    <property type="match status" value="1"/>
</dbReference>
<keyword evidence="4" id="KW-1185">Reference proteome</keyword>
<accession>A0ABN2TY49</accession>
<evidence type="ECO:0000313" key="4">
    <source>
        <dbReference type="Proteomes" id="UP001501461"/>
    </source>
</evidence>
<feature type="transmembrane region" description="Helical" evidence="1">
    <location>
        <begin position="12"/>
        <end position="30"/>
    </location>
</feature>
<feature type="transmembrane region" description="Helical" evidence="1">
    <location>
        <begin position="71"/>
        <end position="90"/>
    </location>
</feature>
<proteinExistence type="predicted"/>
<gene>
    <name evidence="3" type="ORF">GCM10009720_00380</name>
</gene>
<keyword evidence="1" id="KW-0812">Transmembrane</keyword>
<protein>
    <recommendedName>
        <fullName evidence="2">Acyltransferase 3 domain-containing protein</fullName>
    </recommendedName>
</protein>
<dbReference type="PANTHER" id="PTHR37312:SF1">
    <property type="entry name" value="MEMBRANE-BOUND ACYLTRANSFERASE YKRP-RELATED"/>
    <property type="match status" value="1"/>
</dbReference>
<keyword evidence="1" id="KW-1133">Transmembrane helix</keyword>
<feature type="transmembrane region" description="Helical" evidence="1">
    <location>
        <begin position="279"/>
        <end position="299"/>
    </location>
</feature>
<evidence type="ECO:0000259" key="2">
    <source>
        <dbReference type="Pfam" id="PF01757"/>
    </source>
</evidence>
<evidence type="ECO:0000313" key="3">
    <source>
        <dbReference type="EMBL" id="GAA2024596.1"/>
    </source>
</evidence>
<feature type="transmembrane region" description="Helical" evidence="1">
    <location>
        <begin position="110"/>
        <end position="129"/>
    </location>
</feature>
<feature type="transmembrane region" description="Helical" evidence="1">
    <location>
        <begin position="207"/>
        <end position="226"/>
    </location>
</feature>
<feature type="transmembrane region" description="Helical" evidence="1">
    <location>
        <begin position="246"/>
        <end position="267"/>
    </location>
</feature>
<dbReference type="InterPro" id="IPR002656">
    <property type="entry name" value="Acyl_transf_3_dom"/>
</dbReference>
<sequence length="353" mass="39675">MSTTRVPRNIGIDLLRVFSIMMVVVGHAGAFPNDELLTMWRMPLFFMLSGFFFTSGRTLKVEFIRRWDTLIIPYLAWSVIISIWLIVSMWDRTDLILEHLHSGWAGGSGQSIFWMAAWFITTLAGATLLRRFLERFGTTVVWLVAVAGLVTTYVFSAMVDNGTLETHPLVDTPLRLGLAWPVIFYLLVGELLRKLVMPIVRKYSSHVLAISGLALVSAALFVTWRFDISAHYIQSGDFGAPGLTPLIAIAVTIGFILLFATWINDLLQKFPAAQATVSRLVRTGTPVVFFHGLVLVWLYQHDYGDDTLYQFFLRVVVSIVLSFVIALLINSTPAARLLSGAPQEPKLFRDRTF</sequence>
<dbReference type="Pfam" id="PF01757">
    <property type="entry name" value="Acyl_transf_3"/>
    <property type="match status" value="1"/>
</dbReference>
<feature type="transmembrane region" description="Helical" evidence="1">
    <location>
        <begin position="42"/>
        <end position="59"/>
    </location>
</feature>
<dbReference type="Proteomes" id="UP001501461">
    <property type="component" value="Unassembled WGS sequence"/>
</dbReference>
<feature type="transmembrane region" description="Helical" evidence="1">
    <location>
        <begin position="178"/>
        <end position="195"/>
    </location>
</feature>
<name>A0ABN2TY49_9MICC</name>
<dbReference type="RefSeq" id="WP_343955457.1">
    <property type="nucleotide sequence ID" value="NZ_BAAAMN010000003.1"/>
</dbReference>
<feature type="transmembrane region" description="Helical" evidence="1">
    <location>
        <begin position="136"/>
        <end position="158"/>
    </location>
</feature>
<evidence type="ECO:0000256" key="1">
    <source>
        <dbReference type="SAM" id="Phobius"/>
    </source>
</evidence>
<feature type="transmembrane region" description="Helical" evidence="1">
    <location>
        <begin position="311"/>
        <end position="329"/>
    </location>
</feature>
<comment type="caution">
    <text evidence="3">The sequence shown here is derived from an EMBL/GenBank/DDBJ whole genome shotgun (WGS) entry which is preliminary data.</text>
</comment>
<organism evidence="3 4">
    <name type="scientific">Yaniella flava</name>
    <dbReference type="NCBI Taxonomy" id="287930"/>
    <lineage>
        <taxon>Bacteria</taxon>
        <taxon>Bacillati</taxon>
        <taxon>Actinomycetota</taxon>
        <taxon>Actinomycetes</taxon>
        <taxon>Micrococcales</taxon>
        <taxon>Micrococcaceae</taxon>
        <taxon>Yaniella</taxon>
    </lineage>
</organism>
<dbReference type="EMBL" id="BAAAMN010000003">
    <property type="protein sequence ID" value="GAA2024596.1"/>
    <property type="molecule type" value="Genomic_DNA"/>
</dbReference>
<dbReference type="InterPro" id="IPR052734">
    <property type="entry name" value="Nod_factor_acetyltransferase"/>
</dbReference>
<feature type="domain" description="Acyltransferase 3" evidence="2">
    <location>
        <begin position="10"/>
        <end position="329"/>
    </location>
</feature>